<dbReference type="Proteomes" id="UP000319296">
    <property type="component" value="Unassembled WGS sequence"/>
</dbReference>
<organism evidence="1 2">
    <name type="scientific">Candidatus Acididesulfobacter diazotrophicus</name>
    <dbReference type="NCBI Taxonomy" id="2597226"/>
    <lineage>
        <taxon>Bacteria</taxon>
        <taxon>Deltaproteobacteria</taxon>
        <taxon>Candidatus Acidulodesulfobacterales</taxon>
        <taxon>Candidatus Acididesulfobacter</taxon>
    </lineage>
</organism>
<protein>
    <submittedName>
        <fullName evidence="1">Uncharacterized protein</fullName>
    </submittedName>
</protein>
<sequence>MNKKHTKINKISAGELIKELKKYPPETRVVIPGYEGGYDDIKELKEISLVLDCYIPDYYGRHEEKSEYESRIGSIGTFYETVRPEDKIGGIVKALILSGPKRYNI</sequence>
<dbReference type="EMBL" id="SGBB01000003">
    <property type="protein sequence ID" value="RZD18995.1"/>
    <property type="molecule type" value="Genomic_DNA"/>
</dbReference>
<evidence type="ECO:0000313" key="2">
    <source>
        <dbReference type="Proteomes" id="UP000319296"/>
    </source>
</evidence>
<name>A0A519BNZ7_9DELT</name>
<gene>
    <name evidence="1" type="ORF">EVG15_02515</name>
</gene>
<evidence type="ECO:0000313" key="1">
    <source>
        <dbReference type="EMBL" id="RZD18995.1"/>
    </source>
</evidence>
<proteinExistence type="predicted"/>
<comment type="caution">
    <text evidence="1">The sequence shown here is derived from an EMBL/GenBank/DDBJ whole genome shotgun (WGS) entry which is preliminary data.</text>
</comment>
<accession>A0A519BNZ7</accession>
<reference evidence="1 2" key="1">
    <citation type="journal article" date="2019" name="ISME J.">
        <title>Insights into ecological role of a new deltaproteobacterial order Candidatus Acidulodesulfobacterales by metagenomics and metatranscriptomics.</title>
        <authorList>
            <person name="Tan S."/>
            <person name="Liu J."/>
            <person name="Fang Y."/>
            <person name="Hedlund B.P."/>
            <person name="Lian Z.H."/>
            <person name="Huang L.Y."/>
            <person name="Li J.T."/>
            <person name="Huang L.N."/>
            <person name="Li W.J."/>
            <person name="Jiang H.C."/>
            <person name="Dong H.L."/>
            <person name="Shu W.S."/>
        </authorList>
    </citation>
    <scope>NUCLEOTIDE SEQUENCE [LARGE SCALE GENOMIC DNA]</scope>
    <source>
        <strain evidence="1">AP1</strain>
    </source>
</reference>
<dbReference type="AlphaFoldDB" id="A0A519BNZ7"/>